<dbReference type="EMBL" id="JBJIAA010000008">
    <property type="protein sequence ID" value="MFL0250883.1"/>
    <property type="molecule type" value="Genomic_DNA"/>
</dbReference>
<proteinExistence type="predicted"/>
<keyword evidence="3" id="KW-1185">Reference proteome</keyword>
<evidence type="ECO:0000313" key="2">
    <source>
        <dbReference type="EMBL" id="MFL0250883.1"/>
    </source>
</evidence>
<sequence>MLERLDELVKWSVKNKEWLFSGAGISIIGIISFVLKKIFNTNKNDNIKSININYNNNNFPQKSSQSNNEQKDDINNDMLKLVDRFISVYTNHGILVNQICFYINPDFQLKLSDFKDKDSILQILDDKIINWTCKMFNVQREWIDGKSNRIYASIDYYKRITVCIKKLVELKNLYNEDLEIYFIKNGDLNPNVFGKSYVIIIFKYAINKFNNSPIYKYIPIKTMWDWGHWRSRYQLKSIIYFCEKLGLNINGYDMPLDVIENISMGIVFPELEIDKIPINIWYPEDYIDYETENVEAKEVQETDSIMQYIKDEGYLKYFYKIQQDEKNIILMEN</sequence>
<feature type="transmembrane region" description="Helical" evidence="1">
    <location>
        <begin position="18"/>
        <end position="35"/>
    </location>
</feature>
<accession>A0ABW8TGR5</accession>
<keyword evidence="1" id="KW-1133">Transmembrane helix</keyword>
<comment type="caution">
    <text evidence="2">The sequence shown here is derived from an EMBL/GenBank/DDBJ whole genome shotgun (WGS) entry which is preliminary data.</text>
</comment>
<name>A0ABW8TGR5_9CLOT</name>
<keyword evidence="1" id="KW-0472">Membrane</keyword>
<protein>
    <submittedName>
        <fullName evidence="2">Uncharacterized protein</fullName>
    </submittedName>
</protein>
<reference evidence="2 3" key="1">
    <citation type="submission" date="2024-11" db="EMBL/GenBank/DDBJ databases">
        <authorList>
            <person name="Heng Y.C."/>
            <person name="Lim A.C.H."/>
            <person name="Lee J.K.Y."/>
            <person name="Kittelmann S."/>
        </authorList>
    </citation>
    <scope>NUCLEOTIDE SEQUENCE [LARGE SCALE GENOMIC DNA]</scope>
    <source>
        <strain evidence="2 3">WILCCON 0114</strain>
    </source>
</reference>
<keyword evidence="1" id="KW-0812">Transmembrane</keyword>
<gene>
    <name evidence="2" type="ORF">ACJDT4_10660</name>
</gene>
<evidence type="ECO:0000256" key="1">
    <source>
        <dbReference type="SAM" id="Phobius"/>
    </source>
</evidence>
<dbReference type="Proteomes" id="UP001623592">
    <property type="component" value="Unassembled WGS sequence"/>
</dbReference>
<evidence type="ECO:0000313" key="3">
    <source>
        <dbReference type="Proteomes" id="UP001623592"/>
    </source>
</evidence>
<dbReference type="RefSeq" id="WP_406787547.1">
    <property type="nucleotide sequence ID" value="NZ_JBJIAA010000008.1"/>
</dbReference>
<organism evidence="2 3">
    <name type="scientific">Clostridium neuense</name>
    <dbReference type="NCBI Taxonomy" id="1728934"/>
    <lineage>
        <taxon>Bacteria</taxon>
        <taxon>Bacillati</taxon>
        <taxon>Bacillota</taxon>
        <taxon>Clostridia</taxon>
        <taxon>Eubacteriales</taxon>
        <taxon>Clostridiaceae</taxon>
        <taxon>Clostridium</taxon>
    </lineage>
</organism>